<dbReference type="KEGG" id="hhi:HAH_2509"/>
<proteinExistence type="predicted"/>
<organism evidence="1 2">
    <name type="scientific">Haloarcula hispanica (strain ATCC 33960 / DSM 4426 / JCM 8911 / NBRC 102182 / NCIMB 2187 / VKM B-1755)</name>
    <dbReference type="NCBI Taxonomy" id="634497"/>
    <lineage>
        <taxon>Archaea</taxon>
        <taxon>Methanobacteriati</taxon>
        <taxon>Methanobacteriota</taxon>
        <taxon>Stenosarchaea group</taxon>
        <taxon>Halobacteria</taxon>
        <taxon>Halobacteriales</taxon>
        <taxon>Haloarculaceae</taxon>
        <taxon>Haloarcula</taxon>
    </lineage>
</organism>
<protein>
    <submittedName>
        <fullName evidence="1">Uncharacterized protein</fullName>
    </submittedName>
</protein>
<dbReference type="EMBL" id="CP002921">
    <property type="protein sequence ID" value="AEM58095.1"/>
    <property type="molecule type" value="Genomic_DNA"/>
</dbReference>
<reference evidence="1 2" key="1">
    <citation type="journal article" date="2011" name="J. Bacteriol.">
        <title>Complete genome sequence of Haloarcula hispanica, a model haloarchaeon for studying genetics, metabolism, and virus-host interaction.</title>
        <authorList>
            <person name="Liu H."/>
            <person name="Wu Z."/>
            <person name="Li M."/>
            <person name="Zhang F."/>
            <person name="Zheng H."/>
            <person name="Han J."/>
            <person name="Liu J."/>
            <person name="Zhou J."/>
            <person name="Wang S."/>
            <person name="Xiang H."/>
        </authorList>
    </citation>
    <scope>NUCLEOTIDE SEQUENCE [LARGE SCALE GENOMIC DNA]</scope>
    <source>
        <strain evidence="2">ATCC 33960 / DSM 4426 / JCM 8911 / NBRC 102182 / NCIMB 2187 / VKM B-1755</strain>
    </source>
</reference>
<dbReference type="STRING" id="634497.HAH_2509"/>
<evidence type="ECO:0000313" key="1">
    <source>
        <dbReference type="EMBL" id="AEM58095.1"/>
    </source>
</evidence>
<sequence length="40" mass="4309">MFGSFPLGKTARTGPVYAPHECLHSETAVRGRHPLAFVAV</sequence>
<dbReference type="AlphaFoldDB" id="G0HYA2"/>
<dbReference type="Proteomes" id="UP000005629">
    <property type="component" value="Chromosome I"/>
</dbReference>
<name>G0HYA2_HALHT</name>
<gene>
    <name evidence="1" type="ordered locus">HAH_2509</name>
</gene>
<evidence type="ECO:0000313" key="2">
    <source>
        <dbReference type="Proteomes" id="UP000005629"/>
    </source>
</evidence>
<accession>G0HYA2</accession>
<dbReference type="HOGENOM" id="CLU_3282739_0_0_2"/>